<dbReference type="InterPro" id="IPR036397">
    <property type="entry name" value="RNaseH_sf"/>
</dbReference>
<dbReference type="PROSITE" id="PS50879">
    <property type="entry name" value="RNASE_H_1"/>
    <property type="match status" value="1"/>
</dbReference>
<organism evidence="2 3">
    <name type="scientific">Molorchus minor</name>
    <dbReference type="NCBI Taxonomy" id="1323400"/>
    <lineage>
        <taxon>Eukaryota</taxon>
        <taxon>Metazoa</taxon>
        <taxon>Ecdysozoa</taxon>
        <taxon>Arthropoda</taxon>
        <taxon>Hexapoda</taxon>
        <taxon>Insecta</taxon>
        <taxon>Pterygota</taxon>
        <taxon>Neoptera</taxon>
        <taxon>Endopterygota</taxon>
        <taxon>Coleoptera</taxon>
        <taxon>Polyphaga</taxon>
        <taxon>Cucujiformia</taxon>
        <taxon>Chrysomeloidea</taxon>
        <taxon>Cerambycidae</taxon>
        <taxon>Lamiinae</taxon>
        <taxon>Monochamini</taxon>
        <taxon>Molorchus</taxon>
    </lineage>
</organism>
<feature type="domain" description="RNase H type-1" evidence="1">
    <location>
        <begin position="1"/>
        <end position="25"/>
    </location>
</feature>
<dbReference type="SUPFAM" id="SSF53098">
    <property type="entry name" value="Ribonuclease H-like"/>
    <property type="match status" value="1"/>
</dbReference>
<comment type="caution">
    <text evidence="2">The sequence shown here is derived from an EMBL/GenBank/DDBJ whole genome shotgun (WGS) entry which is preliminary data.</text>
</comment>
<evidence type="ECO:0000313" key="3">
    <source>
        <dbReference type="Proteomes" id="UP001162164"/>
    </source>
</evidence>
<dbReference type="Gene3D" id="3.30.420.10">
    <property type="entry name" value="Ribonuclease H-like superfamily/Ribonuclease H"/>
    <property type="match status" value="1"/>
</dbReference>
<protein>
    <recommendedName>
        <fullName evidence="1">RNase H type-1 domain-containing protein</fullName>
    </recommendedName>
</protein>
<keyword evidence="3" id="KW-1185">Reference proteome</keyword>
<dbReference type="Proteomes" id="UP001162164">
    <property type="component" value="Unassembled WGS sequence"/>
</dbReference>
<dbReference type="InterPro" id="IPR002156">
    <property type="entry name" value="RNaseH_domain"/>
</dbReference>
<evidence type="ECO:0000259" key="1">
    <source>
        <dbReference type="PROSITE" id="PS50879"/>
    </source>
</evidence>
<evidence type="ECO:0000313" key="2">
    <source>
        <dbReference type="EMBL" id="KAJ8946481.1"/>
    </source>
</evidence>
<sequence>MVWIKGHEGITDNEIVDKLAKDAAERGDQTHLFKIPRDDFFPLIKIKMKKSWQIKYKNSPKGMNYKKLQDQVSFTPWFKNVTNKNFVRTICRIRSNHALYPQYKAKLGMSDSPLCICNEIADLQHILLECILESLNIDALYIDLLRENTPLPAIRGCKRQISSSPISEELVNPQCKIGYR</sequence>
<name>A0ABQ9IPV0_9CUCU</name>
<gene>
    <name evidence="2" type="ORF">NQ317_003952</name>
</gene>
<feature type="non-terminal residue" evidence="2">
    <location>
        <position position="180"/>
    </location>
</feature>
<dbReference type="EMBL" id="JAPWTJ010004289">
    <property type="protein sequence ID" value="KAJ8946481.1"/>
    <property type="molecule type" value="Genomic_DNA"/>
</dbReference>
<reference evidence="2" key="1">
    <citation type="journal article" date="2023" name="Insect Mol. Biol.">
        <title>Genome sequencing provides insights into the evolution of gene families encoding plant cell wall-degrading enzymes in longhorned beetles.</title>
        <authorList>
            <person name="Shin N.R."/>
            <person name="Okamura Y."/>
            <person name="Kirsch R."/>
            <person name="Pauchet Y."/>
        </authorList>
    </citation>
    <scope>NUCLEOTIDE SEQUENCE</scope>
    <source>
        <strain evidence="2">MMC_N1</strain>
    </source>
</reference>
<dbReference type="InterPro" id="IPR012337">
    <property type="entry name" value="RNaseH-like_sf"/>
</dbReference>
<proteinExistence type="predicted"/>
<accession>A0ABQ9IPV0</accession>